<dbReference type="OrthoDB" id="28053at2759"/>
<proteinExistence type="inferred from homology"/>
<dbReference type="SUPFAM" id="SSF49348">
    <property type="entry name" value="Clathrin adaptor appendage domain"/>
    <property type="match status" value="1"/>
</dbReference>
<dbReference type="InterPro" id="IPR003164">
    <property type="entry name" value="Clathrin_a-adaptin_app_sub_C"/>
</dbReference>
<evidence type="ECO:0000259" key="8">
    <source>
        <dbReference type="Pfam" id="PF02296"/>
    </source>
</evidence>
<comment type="function">
    <text evidence="5">Adaptins are components of the adaptor complexes which link clathrin to receptors in coated vesicles. Clathrin-associated protein complexes are believed to interact with the cytoplasmic tails of membrane proteins, leading to their selection and concentration.</text>
</comment>
<feature type="binding site" evidence="6">
    <location>
        <position position="50"/>
    </location>
    <ligand>
        <name>a 1,2-diacyl-sn-glycero-3-phospho-(1D-myo-inositol-3,4,5-trisphosphate)</name>
        <dbReference type="ChEBI" id="CHEBI:57836"/>
    </ligand>
</feature>
<dbReference type="PANTHER" id="PTHR22780">
    <property type="entry name" value="ADAPTIN, ALPHA/GAMMA/EPSILON"/>
    <property type="match status" value="1"/>
</dbReference>
<sequence>MGTPMKGLQQFISDLRSSQSREDEERRINTEILNIQTQFNSNNSQNLTGYQRKKYIAKLIYIYINSSSKTQITFNYHNQILTLLTSNVYSEKFFGYLSINLIFNNDEEFINLIINSIKKDLNSNDINSNLLALSCIATLGNQTFADLLLDDVFKILRSPTSTPSLKKKSSLALLKLLTSDKDLLKRHPMWIPRILSLVDDENLGVLISILPLVEFIAIEIDFNQTQSLIPILTNKLKLLILERDKIPKEYQFNGLSNPWLITKIARILEILLPDLNNIDLNSLRTLRICVSNTVDGSSSSHQKDSAIKNASNAILFSIINLANSLDPSIDAIISSFETITTLLISSNDLNTKYLALNSLISLSSKTENSQLNNIQETHLLKIFQILKDQYDISISKKCLDLIYIIATPSSINYIITEFLKILKTSDHVLKSEISVKISVLSEKFAKEPGWFINTMLELIDLSGPYLNQPIWERIVQIVINNENLQKITCSQLIKYITKSNFQESMVKIASYILGEFGYLIQDELSINKQFEIFAKLYFYVSNNVRTMILLTFVKFLKHSNFDKDLKSKTIKFLRLEINSINAELQQRSYEYLTIISKLNSENGEILFNLIFDEIPVLVKTENPILLKLSKTNPHAKKELVKRTENLADTITAQNEQSTTIQGIQRLSVQNPVQKRESPLTPNWEQGFYRLFEYNQGVFFENSLIKIILRIQKHVDQKEKVLLNFTICNKSSNKITSLITSLNNYKTTEPDLIINTIDTPDSELLISEKTNFRLEVSLRSYFEFNEIPNLKIQFNSGAGFNTIKLKLPIFLKSFIDNTDLSFEQFLKHWKQIETNLNYSFHKIINSKFGVDYDYMSRFLKKLNLKLVQTNSGEFLFSSGILKTTSASFGILSKVKILTDNQIELIIRTTDVKVSELIGESIVRFFEI</sequence>
<feature type="domain" description="Clathrin/coatomer adaptor adaptin-like N-terminal" evidence="7">
    <location>
        <begin position="24"/>
        <end position="597"/>
    </location>
</feature>
<dbReference type="GO" id="GO:0030122">
    <property type="term" value="C:AP-2 adaptor complex"/>
    <property type="evidence" value="ECO:0007669"/>
    <property type="project" value="InterPro"/>
</dbReference>
<dbReference type="Pfam" id="PF01602">
    <property type="entry name" value="Adaptin_N"/>
    <property type="match status" value="1"/>
</dbReference>
<gene>
    <name evidence="9" type="ORF">WICMUC_002066</name>
</gene>
<comment type="similarity">
    <text evidence="5">Belongs to the adaptor complexes large subunit family.</text>
</comment>
<dbReference type="InterPro" id="IPR013041">
    <property type="entry name" value="Clathrin_app_Ig-like_sf"/>
</dbReference>
<dbReference type="SUPFAM" id="SSF55711">
    <property type="entry name" value="Subdomain of clathrin and coatomer appendage domain"/>
    <property type="match status" value="1"/>
</dbReference>
<dbReference type="InterPro" id="IPR050840">
    <property type="entry name" value="Adaptor_Complx_Large_Subunit"/>
</dbReference>
<dbReference type="InterPro" id="IPR016024">
    <property type="entry name" value="ARM-type_fold"/>
</dbReference>
<evidence type="ECO:0000256" key="3">
    <source>
        <dbReference type="ARBA" id="ARBA00022927"/>
    </source>
</evidence>
<dbReference type="InterPro" id="IPR017104">
    <property type="entry name" value="AP2_complex_asu"/>
</dbReference>
<keyword evidence="3 5" id="KW-0653">Protein transport</keyword>
<organism evidence="9 10">
    <name type="scientific">Wickerhamomyces mucosus</name>
    <dbReference type="NCBI Taxonomy" id="1378264"/>
    <lineage>
        <taxon>Eukaryota</taxon>
        <taxon>Fungi</taxon>
        <taxon>Dikarya</taxon>
        <taxon>Ascomycota</taxon>
        <taxon>Saccharomycotina</taxon>
        <taxon>Saccharomycetes</taxon>
        <taxon>Phaffomycetales</taxon>
        <taxon>Wickerhamomycetaceae</taxon>
        <taxon>Wickerhamomyces</taxon>
    </lineage>
</organism>
<evidence type="ECO:0000256" key="4">
    <source>
        <dbReference type="ARBA" id="ARBA00023136"/>
    </source>
</evidence>
<dbReference type="Pfam" id="PF02296">
    <property type="entry name" value="Alpha_adaptin_C"/>
    <property type="match status" value="1"/>
</dbReference>
<dbReference type="Gene3D" id="3.30.310.10">
    <property type="entry name" value="TATA-Binding Protein"/>
    <property type="match status" value="1"/>
</dbReference>
<feature type="binding site" evidence="6">
    <location>
        <begin position="54"/>
        <end position="58"/>
    </location>
    <ligand>
        <name>a 1,2-diacyl-sn-glycero-3-phospho-(1D-myo-inositol-3,4,5-trisphosphate)</name>
        <dbReference type="ChEBI" id="CHEBI:57836"/>
    </ligand>
</feature>
<dbReference type="GO" id="GO:0072583">
    <property type="term" value="P:clathrin-dependent endocytosis"/>
    <property type="evidence" value="ECO:0007669"/>
    <property type="project" value="InterPro"/>
</dbReference>
<comment type="subcellular location">
    <subcellularLocation>
        <location evidence="1">Endomembrane system</location>
        <topology evidence="1">Peripheral membrane protein</topology>
    </subcellularLocation>
    <subcellularLocation>
        <location evidence="5">Membrane</location>
        <location evidence="5">Coated pit</location>
    </subcellularLocation>
</comment>
<evidence type="ECO:0000259" key="7">
    <source>
        <dbReference type="Pfam" id="PF01602"/>
    </source>
</evidence>
<dbReference type="InterPro" id="IPR009028">
    <property type="entry name" value="Coatomer/calthrin_app_sub_C"/>
</dbReference>
<keyword evidence="10" id="KW-1185">Reference proteome</keyword>
<dbReference type="InterPro" id="IPR012295">
    <property type="entry name" value="TBP_dom_sf"/>
</dbReference>
<dbReference type="InterPro" id="IPR011989">
    <property type="entry name" value="ARM-like"/>
</dbReference>
<protein>
    <recommendedName>
        <fullName evidence="5">AP-2 complex subunit alpha</fullName>
    </recommendedName>
</protein>
<dbReference type="AlphaFoldDB" id="A0A9P8PRP4"/>
<dbReference type="Proteomes" id="UP000769528">
    <property type="component" value="Unassembled WGS sequence"/>
</dbReference>
<dbReference type="GO" id="GO:0035615">
    <property type="term" value="F:clathrin adaptor activity"/>
    <property type="evidence" value="ECO:0007669"/>
    <property type="project" value="InterPro"/>
</dbReference>
<dbReference type="EMBL" id="JAEUBF010000637">
    <property type="protein sequence ID" value="KAH3676435.1"/>
    <property type="molecule type" value="Genomic_DNA"/>
</dbReference>
<keyword evidence="4 5" id="KW-0472">Membrane</keyword>
<dbReference type="GO" id="GO:0006886">
    <property type="term" value="P:intracellular protein transport"/>
    <property type="evidence" value="ECO:0007669"/>
    <property type="project" value="UniProtKB-UniRule"/>
</dbReference>
<reference evidence="9" key="2">
    <citation type="submission" date="2021-01" db="EMBL/GenBank/DDBJ databases">
        <authorList>
            <person name="Schikora-Tamarit M.A."/>
        </authorList>
    </citation>
    <scope>NUCLEOTIDE SEQUENCE</scope>
    <source>
        <strain evidence="9">CBS6341</strain>
    </source>
</reference>
<dbReference type="InterPro" id="IPR002553">
    <property type="entry name" value="Clathrin/coatomer_adapt-like_N"/>
</dbReference>
<dbReference type="SUPFAM" id="SSF48371">
    <property type="entry name" value="ARM repeat"/>
    <property type="match status" value="1"/>
</dbReference>
<evidence type="ECO:0000256" key="5">
    <source>
        <dbReference type="PIRNR" id="PIRNR037091"/>
    </source>
</evidence>
<evidence type="ECO:0000256" key="2">
    <source>
        <dbReference type="ARBA" id="ARBA00022448"/>
    </source>
</evidence>
<feature type="domain" description="Clathrin adaptor alpha-adaptin appendage C-terminal subdomain" evidence="8">
    <location>
        <begin position="813"/>
        <end position="918"/>
    </location>
</feature>
<dbReference type="Gene3D" id="2.60.40.1230">
    <property type="match status" value="1"/>
</dbReference>
<evidence type="ECO:0000256" key="1">
    <source>
        <dbReference type="ARBA" id="ARBA00004184"/>
    </source>
</evidence>
<accession>A0A9P8PRP4</accession>
<comment type="caution">
    <text evidence="9">The sequence shown here is derived from an EMBL/GenBank/DDBJ whole genome shotgun (WGS) entry which is preliminary data.</text>
</comment>
<reference evidence="9" key="1">
    <citation type="journal article" date="2021" name="Open Biol.">
        <title>Shared evolutionary footprints suggest mitochondrial oxidative damage underlies multiple complex I losses in fungi.</title>
        <authorList>
            <person name="Schikora-Tamarit M.A."/>
            <person name="Marcet-Houben M."/>
            <person name="Nosek J."/>
            <person name="Gabaldon T."/>
        </authorList>
    </citation>
    <scope>NUCLEOTIDE SEQUENCE</scope>
    <source>
        <strain evidence="9">CBS6341</strain>
    </source>
</reference>
<keyword evidence="5" id="KW-0168">Coated pit</keyword>
<dbReference type="Gene3D" id="1.25.10.10">
    <property type="entry name" value="Leucine-rich Repeat Variant"/>
    <property type="match status" value="1"/>
</dbReference>
<evidence type="ECO:0000313" key="9">
    <source>
        <dbReference type="EMBL" id="KAH3676435.1"/>
    </source>
</evidence>
<keyword evidence="2 5" id="KW-0813">Transport</keyword>
<evidence type="ECO:0000313" key="10">
    <source>
        <dbReference type="Proteomes" id="UP000769528"/>
    </source>
</evidence>
<dbReference type="PIRSF" id="PIRSF037091">
    <property type="entry name" value="AP2_complex_alpha"/>
    <property type="match status" value="1"/>
</dbReference>
<evidence type="ECO:0000256" key="6">
    <source>
        <dbReference type="PIRSR" id="PIRSR037091-1"/>
    </source>
</evidence>
<keyword evidence="5" id="KW-0254">Endocytosis</keyword>
<name>A0A9P8PRP4_9ASCO</name>